<evidence type="ECO:0000313" key="2">
    <source>
        <dbReference type="EMBL" id="KGF51731.1"/>
    </source>
</evidence>
<dbReference type="InterPro" id="IPR011990">
    <property type="entry name" value="TPR-like_helical_dom_sf"/>
</dbReference>
<dbReference type="PROSITE" id="PS50005">
    <property type="entry name" value="TPR"/>
    <property type="match status" value="1"/>
</dbReference>
<dbReference type="Gene3D" id="1.25.40.10">
    <property type="entry name" value="Tetratricopeptide repeat domain"/>
    <property type="match status" value="1"/>
</dbReference>
<dbReference type="Pfam" id="PF00515">
    <property type="entry name" value="TPR_1"/>
    <property type="match status" value="1"/>
</dbReference>
<proteinExistence type="predicted"/>
<protein>
    <submittedName>
        <fullName evidence="2">Uncharacterized protein</fullName>
    </submittedName>
</protein>
<evidence type="ECO:0000256" key="1">
    <source>
        <dbReference type="PROSITE-ProRule" id="PRU00339"/>
    </source>
</evidence>
<keyword evidence="1" id="KW-0802">TPR repeat</keyword>
<feature type="repeat" description="TPR" evidence="1">
    <location>
        <begin position="3"/>
        <end position="36"/>
    </location>
</feature>
<dbReference type="AlphaFoldDB" id="A0A096AYE1"/>
<gene>
    <name evidence="2" type="ORF">HMPREF9302_06275</name>
</gene>
<dbReference type="EMBL" id="JRNU01000025">
    <property type="protein sequence ID" value="KGF51731.1"/>
    <property type="molecule type" value="Genomic_DNA"/>
</dbReference>
<dbReference type="SMART" id="SM00028">
    <property type="entry name" value="TPR"/>
    <property type="match status" value="1"/>
</dbReference>
<dbReference type="InterPro" id="IPR019734">
    <property type="entry name" value="TPR_rpt"/>
</dbReference>
<sequence>MTAEEYYRLGNDYRRRGDWQNAMNCYLEAIELDANSPAVEAKQMLDDMFNFYNKDAYNP</sequence>
<reference evidence="2 3" key="1">
    <citation type="submission" date="2014-07" db="EMBL/GenBank/DDBJ databases">
        <authorList>
            <person name="McCorrison J."/>
            <person name="Sanka R."/>
            <person name="Torralba M."/>
            <person name="Gillis M."/>
            <person name="Haft D.H."/>
            <person name="Methe B."/>
            <person name="Sutton G."/>
            <person name="Nelson K.E."/>
        </authorList>
    </citation>
    <scope>NUCLEOTIDE SEQUENCE [LARGE SCALE GENOMIC DNA]</scope>
    <source>
        <strain evidence="2 3">DNF00058</strain>
    </source>
</reference>
<organism evidence="2 3">
    <name type="scientific">Prevotella amnii DNF00058</name>
    <dbReference type="NCBI Taxonomy" id="1401066"/>
    <lineage>
        <taxon>Bacteria</taxon>
        <taxon>Pseudomonadati</taxon>
        <taxon>Bacteroidota</taxon>
        <taxon>Bacteroidia</taxon>
        <taxon>Bacteroidales</taxon>
        <taxon>Prevotellaceae</taxon>
        <taxon>Prevotella</taxon>
    </lineage>
</organism>
<dbReference type="OrthoDB" id="1122525at2"/>
<dbReference type="Proteomes" id="UP000029614">
    <property type="component" value="Unassembled WGS sequence"/>
</dbReference>
<dbReference type="SUPFAM" id="SSF48452">
    <property type="entry name" value="TPR-like"/>
    <property type="match status" value="1"/>
</dbReference>
<evidence type="ECO:0000313" key="3">
    <source>
        <dbReference type="Proteomes" id="UP000029614"/>
    </source>
</evidence>
<accession>A0A096AYE1</accession>
<dbReference type="RefSeq" id="WP_008449925.1">
    <property type="nucleotide sequence ID" value="NZ_JRNU01000025.1"/>
</dbReference>
<name>A0A096AYE1_9BACT</name>
<keyword evidence="3" id="KW-1185">Reference proteome</keyword>
<comment type="caution">
    <text evidence="2">The sequence shown here is derived from an EMBL/GenBank/DDBJ whole genome shotgun (WGS) entry which is preliminary data.</text>
</comment>
<dbReference type="PROSITE" id="PS50293">
    <property type="entry name" value="TPR_REGION"/>
    <property type="match status" value="1"/>
</dbReference>